<dbReference type="CDD" id="cd00371">
    <property type="entry name" value="HMA"/>
    <property type="match status" value="1"/>
</dbReference>
<keyword evidence="1" id="KW-0813">Transport</keyword>
<evidence type="ECO:0000256" key="5">
    <source>
        <dbReference type="ARBA" id="ARBA00023065"/>
    </source>
</evidence>
<dbReference type="GO" id="GO:0006825">
    <property type="term" value="P:copper ion transport"/>
    <property type="evidence" value="ECO:0007669"/>
    <property type="project" value="UniProtKB-KW"/>
</dbReference>
<dbReference type="PANTHER" id="PTHR46365:SF1">
    <property type="entry name" value="COPPER TRANSPORT PROTEIN ATOX1"/>
    <property type="match status" value="1"/>
</dbReference>
<evidence type="ECO:0000256" key="7">
    <source>
        <dbReference type="ARBA" id="ARBA00037651"/>
    </source>
</evidence>
<dbReference type="PROSITE" id="PS50846">
    <property type="entry name" value="HMA_2"/>
    <property type="match status" value="1"/>
</dbReference>
<reference evidence="13" key="1">
    <citation type="submission" date="2014-05" db="EMBL/GenBank/DDBJ databases">
        <authorList>
            <person name="Chronopoulou M."/>
        </authorList>
    </citation>
    <scope>NUCLEOTIDE SEQUENCE</scope>
    <source>
        <tissue evidence="13">Whole organism</tissue>
    </source>
</reference>
<comment type="function">
    <text evidence="7">Binds and deliver cytosolic copper to the copper ATPase proteins. May be important in cellular antioxidant defense.</text>
</comment>
<evidence type="ECO:0000256" key="8">
    <source>
        <dbReference type="ARBA" id="ARBA00038171"/>
    </source>
</evidence>
<dbReference type="GO" id="GO:0005829">
    <property type="term" value="C:cytosol"/>
    <property type="evidence" value="ECO:0007669"/>
    <property type="project" value="TreeGrafter"/>
</dbReference>
<evidence type="ECO:0000256" key="3">
    <source>
        <dbReference type="ARBA" id="ARBA00022796"/>
    </source>
</evidence>
<protein>
    <recommendedName>
        <fullName evidence="9">Copper transport protein ATOX1</fullName>
    </recommendedName>
    <alternativeName>
        <fullName evidence="10">Metal transport protein ATX1</fullName>
    </alternativeName>
</protein>
<feature type="domain" description="HMA" evidence="12">
    <location>
        <begin position="3"/>
        <end position="69"/>
    </location>
</feature>
<proteinExistence type="inferred from homology"/>
<evidence type="ECO:0000256" key="6">
    <source>
        <dbReference type="ARBA" id="ARBA00023186"/>
    </source>
</evidence>
<evidence type="ECO:0000256" key="2">
    <source>
        <dbReference type="ARBA" id="ARBA00022723"/>
    </source>
</evidence>
<dbReference type="EMBL" id="HACA01027465">
    <property type="protein sequence ID" value="CDW44826.1"/>
    <property type="molecule type" value="Transcribed_RNA"/>
</dbReference>
<evidence type="ECO:0000256" key="10">
    <source>
        <dbReference type="ARBA" id="ARBA00043201"/>
    </source>
</evidence>
<dbReference type="SUPFAM" id="SSF55008">
    <property type="entry name" value="HMA, heavy metal-associated domain"/>
    <property type="match status" value="1"/>
</dbReference>
<dbReference type="InterPro" id="IPR051881">
    <property type="entry name" value="Copper_transport_ATOX1-like"/>
</dbReference>
<evidence type="ECO:0000256" key="1">
    <source>
        <dbReference type="ARBA" id="ARBA00022448"/>
    </source>
</evidence>
<evidence type="ECO:0000259" key="12">
    <source>
        <dbReference type="PROSITE" id="PS50846"/>
    </source>
</evidence>
<keyword evidence="2" id="KW-0479">Metal-binding</keyword>
<evidence type="ECO:0000256" key="9">
    <source>
        <dbReference type="ARBA" id="ARBA00040962"/>
    </source>
</evidence>
<keyword evidence="4" id="KW-0186">Copper</keyword>
<evidence type="ECO:0000256" key="11">
    <source>
        <dbReference type="ARBA" id="ARBA00046351"/>
    </source>
</evidence>
<keyword evidence="5" id="KW-0406">Ion transport</keyword>
<dbReference type="Gene3D" id="3.30.70.100">
    <property type="match status" value="1"/>
</dbReference>
<evidence type="ECO:0000313" key="13">
    <source>
        <dbReference type="EMBL" id="CDW44826.1"/>
    </source>
</evidence>
<dbReference type="InterPro" id="IPR006121">
    <property type="entry name" value="HMA_dom"/>
</dbReference>
<dbReference type="InterPro" id="IPR036163">
    <property type="entry name" value="HMA_dom_sf"/>
</dbReference>
<dbReference type="PANTHER" id="PTHR46365">
    <property type="entry name" value="COPPER TRANSPORT PROTEIN ATOX1"/>
    <property type="match status" value="1"/>
</dbReference>
<sequence>MSSKNYEYKVAMTCGGCSGAIEKILTRNKDKGIEDFKVDLEGQRVFVTSSSLSSDDILNLISKSGKATSFIG</sequence>
<evidence type="ECO:0000256" key="4">
    <source>
        <dbReference type="ARBA" id="ARBA00023008"/>
    </source>
</evidence>
<dbReference type="AlphaFoldDB" id="A0A0K2V4D0"/>
<dbReference type="GO" id="GO:0016531">
    <property type="term" value="F:copper chaperone activity"/>
    <property type="evidence" value="ECO:0007669"/>
    <property type="project" value="TreeGrafter"/>
</dbReference>
<name>A0A0K2V4D0_LEPSM</name>
<dbReference type="Pfam" id="PF00403">
    <property type="entry name" value="HMA"/>
    <property type="match status" value="1"/>
</dbReference>
<keyword evidence="3" id="KW-0187">Copper transport</keyword>
<comment type="similarity">
    <text evidence="8">Belongs to the ATX1 family.</text>
</comment>
<accession>A0A0K2V4D0</accession>
<keyword evidence="6" id="KW-0143">Chaperone</keyword>
<comment type="subunit">
    <text evidence="11">Homodimer. Interacts with ATP7B. Interacts with ATP7A. Interacts (via dimer form) with SLC31A1 (via C-terminal domain); this interaction improves ATOX1 stability and controls intracellular Cu(I) levels.</text>
</comment>
<dbReference type="GO" id="GO:0046872">
    <property type="term" value="F:metal ion binding"/>
    <property type="evidence" value="ECO:0007669"/>
    <property type="project" value="UniProtKB-KW"/>
</dbReference>
<organism evidence="13">
    <name type="scientific">Lepeophtheirus salmonis</name>
    <name type="common">Salmon louse</name>
    <name type="synonym">Caligus salmonis</name>
    <dbReference type="NCBI Taxonomy" id="72036"/>
    <lineage>
        <taxon>Eukaryota</taxon>
        <taxon>Metazoa</taxon>
        <taxon>Ecdysozoa</taxon>
        <taxon>Arthropoda</taxon>
        <taxon>Crustacea</taxon>
        <taxon>Multicrustacea</taxon>
        <taxon>Hexanauplia</taxon>
        <taxon>Copepoda</taxon>
        <taxon>Siphonostomatoida</taxon>
        <taxon>Caligidae</taxon>
        <taxon>Lepeophtheirus</taxon>
    </lineage>
</organism>